<dbReference type="EMBL" id="JAKCXM010003364">
    <property type="protein sequence ID" value="KAJ0389650.1"/>
    <property type="molecule type" value="Genomic_DNA"/>
</dbReference>
<feature type="compositionally biased region" description="Low complexity" evidence="1">
    <location>
        <begin position="64"/>
        <end position="77"/>
    </location>
</feature>
<proteinExistence type="predicted"/>
<dbReference type="AlphaFoldDB" id="A0AAD5Q445"/>
<comment type="caution">
    <text evidence="2">The sequence shown here is derived from an EMBL/GenBank/DDBJ whole genome shotgun (WGS) entry which is preliminary data.</text>
</comment>
<accession>A0AAD5Q445</accession>
<protein>
    <submittedName>
        <fullName evidence="2">Uncharacterized protein</fullName>
    </submittedName>
</protein>
<evidence type="ECO:0000313" key="3">
    <source>
        <dbReference type="Proteomes" id="UP001209570"/>
    </source>
</evidence>
<evidence type="ECO:0000256" key="1">
    <source>
        <dbReference type="SAM" id="MobiDB-lite"/>
    </source>
</evidence>
<evidence type="ECO:0000313" key="2">
    <source>
        <dbReference type="EMBL" id="KAJ0389650.1"/>
    </source>
</evidence>
<sequence>MYSSTDTDRSSQFSFEPSFLIRSPSTRYSEMSVATTIFEREDGANDFAADLYIDTQDMAVASYLSPHSSHSSDNFSVGSGGSGSHNPRFRAVSSSSSRQGHQGSRDRGASGGFQFLHLDQQLAEQQELLRRMAIATGDRGTSRRTSAPYRR</sequence>
<name>A0AAD5Q445_PYTIN</name>
<reference evidence="2" key="1">
    <citation type="submission" date="2021-12" db="EMBL/GenBank/DDBJ databases">
        <title>Prjna785345.</title>
        <authorList>
            <person name="Rujirawat T."/>
            <person name="Krajaejun T."/>
        </authorList>
    </citation>
    <scope>NUCLEOTIDE SEQUENCE</scope>
    <source>
        <strain evidence="2">Pi057C3</strain>
    </source>
</reference>
<feature type="region of interest" description="Disordered" evidence="1">
    <location>
        <begin position="64"/>
        <end position="113"/>
    </location>
</feature>
<organism evidence="2 3">
    <name type="scientific">Pythium insidiosum</name>
    <name type="common">Pythiosis disease agent</name>
    <dbReference type="NCBI Taxonomy" id="114742"/>
    <lineage>
        <taxon>Eukaryota</taxon>
        <taxon>Sar</taxon>
        <taxon>Stramenopiles</taxon>
        <taxon>Oomycota</taxon>
        <taxon>Peronosporomycetes</taxon>
        <taxon>Pythiales</taxon>
        <taxon>Pythiaceae</taxon>
        <taxon>Pythium</taxon>
    </lineage>
</organism>
<gene>
    <name evidence="2" type="ORF">P43SY_011079</name>
</gene>
<keyword evidence="3" id="KW-1185">Reference proteome</keyword>
<feature type="compositionally biased region" description="Low complexity" evidence="1">
    <location>
        <begin position="93"/>
        <end position="102"/>
    </location>
</feature>
<dbReference type="Proteomes" id="UP001209570">
    <property type="component" value="Unassembled WGS sequence"/>
</dbReference>